<accession>A0A1H3JBR2</accession>
<feature type="domain" description="Peptidase C14 caspase" evidence="1">
    <location>
        <begin position="55"/>
        <end position="143"/>
    </location>
</feature>
<dbReference type="Proteomes" id="UP000199515">
    <property type="component" value="Unassembled WGS sequence"/>
</dbReference>
<dbReference type="Gene3D" id="1.25.40.10">
    <property type="entry name" value="Tetratricopeptide repeat domain"/>
    <property type="match status" value="1"/>
</dbReference>
<organism evidence="2 3">
    <name type="scientific">Amycolatopsis xylanica</name>
    <dbReference type="NCBI Taxonomy" id="589385"/>
    <lineage>
        <taxon>Bacteria</taxon>
        <taxon>Bacillati</taxon>
        <taxon>Actinomycetota</taxon>
        <taxon>Actinomycetes</taxon>
        <taxon>Pseudonocardiales</taxon>
        <taxon>Pseudonocardiaceae</taxon>
        <taxon>Amycolatopsis</taxon>
    </lineage>
</organism>
<dbReference type="PANTHER" id="PTHR46082">
    <property type="entry name" value="ATP/GTP-BINDING PROTEIN-RELATED"/>
    <property type="match status" value="1"/>
</dbReference>
<evidence type="ECO:0000313" key="3">
    <source>
        <dbReference type="Proteomes" id="UP000199515"/>
    </source>
</evidence>
<dbReference type="EMBL" id="FNON01000005">
    <property type="protein sequence ID" value="SDY37257.1"/>
    <property type="molecule type" value="Genomic_DNA"/>
</dbReference>
<dbReference type="AlphaFoldDB" id="A0A1H3JBR2"/>
<reference evidence="2 3" key="1">
    <citation type="submission" date="2016-10" db="EMBL/GenBank/DDBJ databases">
        <authorList>
            <person name="de Groot N.N."/>
        </authorList>
    </citation>
    <scope>NUCLEOTIDE SEQUENCE [LARGE SCALE GENOMIC DNA]</scope>
    <source>
        <strain evidence="2 3">CPCC 202699</strain>
    </source>
</reference>
<dbReference type="SUPFAM" id="SSF48452">
    <property type="entry name" value="TPR-like"/>
    <property type="match status" value="1"/>
</dbReference>
<dbReference type="GO" id="GO:0004197">
    <property type="term" value="F:cysteine-type endopeptidase activity"/>
    <property type="evidence" value="ECO:0007669"/>
    <property type="project" value="InterPro"/>
</dbReference>
<proteinExistence type="predicted"/>
<evidence type="ECO:0000259" key="1">
    <source>
        <dbReference type="Pfam" id="PF00656"/>
    </source>
</evidence>
<dbReference type="PANTHER" id="PTHR46082:SF6">
    <property type="entry name" value="AAA+ ATPASE DOMAIN-CONTAINING PROTEIN-RELATED"/>
    <property type="match status" value="1"/>
</dbReference>
<keyword evidence="3" id="KW-1185">Reference proteome</keyword>
<dbReference type="STRING" id="589385.SAMN05421504_105331"/>
<dbReference type="GO" id="GO:0006508">
    <property type="term" value="P:proteolysis"/>
    <property type="evidence" value="ECO:0007669"/>
    <property type="project" value="InterPro"/>
</dbReference>
<dbReference type="InterPro" id="IPR053137">
    <property type="entry name" value="NLR-like"/>
</dbReference>
<dbReference type="Pfam" id="PF00656">
    <property type="entry name" value="Peptidase_C14"/>
    <property type="match status" value="1"/>
</dbReference>
<protein>
    <submittedName>
        <fullName evidence="2">Tetratricopeptide repeat-containing protein</fullName>
    </submittedName>
</protein>
<gene>
    <name evidence="2" type="ORF">SAMN05421504_105331</name>
</gene>
<dbReference type="InterPro" id="IPR011990">
    <property type="entry name" value="TPR-like_helical_dom_sf"/>
</dbReference>
<name>A0A1H3JBR2_9PSEU</name>
<dbReference type="Pfam" id="PF13424">
    <property type="entry name" value="TPR_12"/>
    <property type="match status" value="1"/>
</dbReference>
<dbReference type="InterPro" id="IPR011600">
    <property type="entry name" value="Pept_C14_caspase"/>
</dbReference>
<evidence type="ECO:0000313" key="2">
    <source>
        <dbReference type="EMBL" id="SDY37257.1"/>
    </source>
</evidence>
<sequence>MIVVGERLALVIASQCDSLNLLSFLPKAAHEVAEALLDPEIGACVPAVPSLDTGTLIDPTMVELDDALVDAFERASDTESTLFLALVGHGDYANDDFYFLTRDAQYPPDSRKSYLLAQRIKELLSRYSLLDGLVILLDTCHAGIAAVQAAERWSRIVGAAGKRFEVLTASDDRTAANGCFSLSLAKILRSGDPELGERLRCPDLKRVISGHCPAQTAVHLAFDGTWLTPKGDEGLWLARNASEAWQPLRGNPAAEEIERLTEGYRPTRELRDVVSQVLGGARCVQILGDRQEASSLLAALARPAVAGRSVPLDFLDAVLFATPGQTVEQLAGELARQLARSVPGFTEVNRPDLSAFDRSVLEPLRALDRDEPIRIAIDGIARLARFDRERLRDSLLELVHDASLDWIQLILTIEAVDPWPHSSVVIFPDNLVVRLPAEVEPPTIGPPVITDRGTSEPVAEEEEVTEFDLLELLRFTKLLGPLPVAVLLAASARSGGPDRLPILRDELFTQRDNVVRPGAGTPDEHVELLGLRARIGHITRVGDYQGTLAVLLHAIGEAAEEDLPSQRYAIANEAELYWMAGRKADAVHSLETRELGVPVENRERWAHWAARVADSVGEDDRLAIICRARHATWTGKAGDPALAIDRFQQLLPVAERELGPDDPETLSIRNNLGWQLWELNRFDEAREVFRELARDSHEALGPAHVETIHARHLLAVAEGKCGDGPELLRQERELLPDAIEALGKDHELVAKIEHNIVFWSTEIDAPPPALHEHRRLLGQERARLGERHPDFLDIWFTYALALHRHGQSGAAVAELRALLPISLEVRGEHHGETAKIRAKLAAWG</sequence>